<comment type="catalytic activity">
    <reaction evidence="4">
        <text>adenine + H2O + H(+) = hypoxanthine + NH4(+)</text>
        <dbReference type="Rhea" id="RHEA:23688"/>
        <dbReference type="ChEBI" id="CHEBI:15377"/>
        <dbReference type="ChEBI" id="CHEBI:15378"/>
        <dbReference type="ChEBI" id="CHEBI:16708"/>
        <dbReference type="ChEBI" id="CHEBI:17368"/>
        <dbReference type="ChEBI" id="CHEBI:28938"/>
        <dbReference type="EC" id="3.5.4.2"/>
    </reaction>
</comment>
<evidence type="ECO:0000313" key="8">
    <source>
        <dbReference type="Proteomes" id="UP000602284"/>
    </source>
</evidence>
<feature type="domain" description="Adenine deaminase C-terminal" evidence="6">
    <location>
        <begin position="415"/>
        <end position="581"/>
    </location>
</feature>
<dbReference type="SUPFAM" id="SSF51556">
    <property type="entry name" value="Metallo-dependent hydrolases"/>
    <property type="match status" value="1"/>
</dbReference>
<proteinExistence type="inferred from homology"/>
<dbReference type="EMBL" id="JAEQNB010000002">
    <property type="protein sequence ID" value="MBL0386703.1"/>
    <property type="molecule type" value="Genomic_DNA"/>
</dbReference>
<dbReference type="RefSeq" id="WP_201633647.1">
    <property type="nucleotide sequence ID" value="NZ_JAEQNB010000002.1"/>
</dbReference>
<dbReference type="Proteomes" id="UP000602284">
    <property type="component" value="Unassembled WGS sequence"/>
</dbReference>
<dbReference type="InterPro" id="IPR006680">
    <property type="entry name" value="Amidohydro-rel"/>
</dbReference>
<reference evidence="7 8" key="1">
    <citation type="submission" date="2021-01" db="EMBL/GenBank/DDBJ databases">
        <title>Tumebacillus sp. strain ITR2 16S ribosomal RNA gene Genome sequencing and assembly.</title>
        <authorList>
            <person name="Kang M."/>
        </authorList>
    </citation>
    <scope>NUCLEOTIDE SEQUENCE [LARGE SCALE GENOMIC DNA]</scope>
    <source>
        <strain evidence="7 8">ITR2</strain>
    </source>
</reference>
<evidence type="ECO:0000256" key="1">
    <source>
        <dbReference type="ARBA" id="ARBA00006773"/>
    </source>
</evidence>
<dbReference type="Gene3D" id="2.30.40.10">
    <property type="entry name" value="Urease, subunit C, domain 1"/>
    <property type="match status" value="1"/>
</dbReference>
<evidence type="ECO:0000256" key="4">
    <source>
        <dbReference type="ARBA" id="ARBA00047720"/>
    </source>
</evidence>
<evidence type="ECO:0000259" key="6">
    <source>
        <dbReference type="Pfam" id="PF13382"/>
    </source>
</evidence>
<accession>A0ABS1J8U9</accession>
<evidence type="ECO:0000256" key="2">
    <source>
        <dbReference type="ARBA" id="ARBA00012782"/>
    </source>
</evidence>
<dbReference type="Pfam" id="PF13382">
    <property type="entry name" value="Adenine_deam_C"/>
    <property type="match status" value="1"/>
</dbReference>
<dbReference type="InterPro" id="IPR011059">
    <property type="entry name" value="Metal-dep_hydrolase_composite"/>
</dbReference>
<dbReference type="EC" id="3.5.4.2" evidence="2"/>
<comment type="caution">
    <text evidence="7">The sequence shown here is derived from an EMBL/GenBank/DDBJ whole genome shotgun (WGS) entry which is preliminary data.</text>
</comment>
<dbReference type="Gene3D" id="3.20.20.140">
    <property type="entry name" value="Metal-dependent hydrolases"/>
    <property type="match status" value="1"/>
</dbReference>
<evidence type="ECO:0000259" key="5">
    <source>
        <dbReference type="Pfam" id="PF01979"/>
    </source>
</evidence>
<keyword evidence="8" id="KW-1185">Reference proteome</keyword>
<sequence>MAANTVRSITEQEWGRLVACAKGQTEPDLVVQGGTILNVYSGELMEANLWVVGNRIAYLGPRVYEGTQAQVIDARGKVVSPGYIEPHAHPFQLYNPMRYAETILARGTTLSVNDNLMLVLGMEFAQVGRFFELMAQLPIKMIWGLRLDPQAHLPEKKHKFGHIPVSRLLKNPYVWQVGEVTDWKSWIDGDEEMRDNALTARAMHKRVEGHAAGVSWDTLNVLTAAGVTADHEAINAEEALRRLRLGVWTTLRHSSLRPDFPQILPELIPQVKNWSRVMMTTDGPTPEYLQNGYTDFLIRHAIELGMDPITAYQLVTINPATYYGVDAEIGGLAPGRIADINVLSNLLNPTPELVIAEGRIVARDGELVEPLKGPSWAEIGMPPVKKLGSPIQPNWFDVYTDGDTFPVMRLSNPAITRREEMPVEKDASGRVVGLVENSEDLCYVSLLQREAEWVCNGVIQHFATSLAGLASSYTGAREYLVLGRDKKAMAAALERVQEIGGGIVIVDENHNVIYELPLIIGGSMGDQTVEELVKASRELLAVLKELGHPHYDPIYTLLFLSSAHLPEVRLSSQGLFEMKTKRVLHPSRTLR</sequence>
<gene>
    <name evidence="7" type="ORF">JJB07_08565</name>
</gene>
<comment type="similarity">
    <text evidence="1">Belongs to the metallo-dependent hydrolases superfamily. Adenine deaminase family.</text>
</comment>
<dbReference type="SUPFAM" id="SSF51338">
    <property type="entry name" value="Composite domain of metallo-dependent hydrolases"/>
    <property type="match status" value="1"/>
</dbReference>
<dbReference type="PANTHER" id="PTHR11113">
    <property type="entry name" value="N-ACETYLGLUCOSAMINE-6-PHOSPHATE DEACETYLASE"/>
    <property type="match status" value="1"/>
</dbReference>
<name>A0ABS1J8U9_9BACL</name>
<dbReference type="PANTHER" id="PTHR11113:SF6">
    <property type="entry name" value="ADENINE DEAMINASE YERA-RELATED"/>
    <property type="match status" value="1"/>
</dbReference>
<dbReference type="InterPro" id="IPR026912">
    <property type="entry name" value="Adenine_deam_C"/>
</dbReference>
<dbReference type="Pfam" id="PF01979">
    <property type="entry name" value="Amidohydro_1"/>
    <property type="match status" value="1"/>
</dbReference>
<organism evidence="7 8">
    <name type="scientific">Tumebacillus amylolyticus</name>
    <dbReference type="NCBI Taxonomy" id="2801339"/>
    <lineage>
        <taxon>Bacteria</taxon>
        <taxon>Bacillati</taxon>
        <taxon>Bacillota</taxon>
        <taxon>Bacilli</taxon>
        <taxon>Bacillales</taxon>
        <taxon>Alicyclobacillaceae</taxon>
        <taxon>Tumebacillus</taxon>
    </lineage>
</organism>
<feature type="domain" description="Amidohydrolase-related" evidence="5">
    <location>
        <begin position="78"/>
        <end position="361"/>
    </location>
</feature>
<keyword evidence="3" id="KW-0378">Hydrolase</keyword>
<evidence type="ECO:0000256" key="3">
    <source>
        <dbReference type="ARBA" id="ARBA00022801"/>
    </source>
</evidence>
<dbReference type="InterPro" id="IPR032466">
    <property type="entry name" value="Metal_Hydrolase"/>
</dbReference>
<evidence type="ECO:0000313" key="7">
    <source>
        <dbReference type="EMBL" id="MBL0386703.1"/>
    </source>
</evidence>
<protein>
    <recommendedName>
        <fullName evidence="2">adenine deaminase</fullName>
        <ecNumber evidence="2">3.5.4.2</ecNumber>
    </recommendedName>
</protein>